<dbReference type="GO" id="GO:0006508">
    <property type="term" value="P:proteolysis"/>
    <property type="evidence" value="ECO:0007669"/>
    <property type="project" value="UniProtKB-KW"/>
</dbReference>
<dbReference type="OrthoDB" id="9806388at2"/>
<keyword evidence="2 5" id="KW-0479">Metal-binding</keyword>
<dbReference type="InterPro" id="IPR050659">
    <property type="entry name" value="Peptidase_M24B"/>
</dbReference>
<dbReference type="PROSITE" id="PS00491">
    <property type="entry name" value="PROLINE_PEPTIDASE"/>
    <property type="match status" value="1"/>
</dbReference>
<protein>
    <submittedName>
        <fullName evidence="7">Xaa-Pro aminopeptidase 1</fullName>
        <ecNumber evidence="7">3.4.11.9</ecNumber>
    </submittedName>
</protein>
<dbReference type="RefSeq" id="WP_146579757.1">
    <property type="nucleotide sequence ID" value="NZ_SJPM01000010.1"/>
</dbReference>
<dbReference type="InterPro" id="IPR000994">
    <property type="entry name" value="Pept_M24"/>
</dbReference>
<dbReference type="PANTHER" id="PTHR46112">
    <property type="entry name" value="AMINOPEPTIDASE"/>
    <property type="match status" value="1"/>
</dbReference>
<gene>
    <name evidence="7" type="primary">pepPI</name>
    <name evidence="7" type="ORF">Pla100_43210</name>
</gene>
<proteinExistence type="inferred from homology"/>
<evidence type="ECO:0000256" key="2">
    <source>
        <dbReference type="ARBA" id="ARBA00022723"/>
    </source>
</evidence>
<comment type="caution">
    <text evidence="7">The sequence shown here is derived from an EMBL/GenBank/DDBJ whole genome shotgun (WGS) entry which is preliminary data.</text>
</comment>
<dbReference type="Proteomes" id="UP000316213">
    <property type="component" value="Unassembled WGS sequence"/>
</dbReference>
<organism evidence="7 8">
    <name type="scientific">Neorhodopirellula pilleata</name>
    <dbReference type="NCBI Taxonomy" id="2714738"/>
    <lineage>
        <taxon>Bacteria</taxon>
        <taxon>Pseudomonadati</taxon>
        <taxon>Planctomycetota</taxon>
        <taxon>Planctomycetia</taxon>
        <taxon>Pirellulales</taxon>
        <taxon>Pirellulaceae</taxon>
        <taxon>Neorhodopirellula</taxon>
    </lineage>
</organism>
<accession>A0A5C6A0T3</accession>
<name>A0A5C6A0T3_9BACT</name>
<dbReference type="InterPro" id="IPR001131">
    <property type="entry name" value="Peptidase_M24B_aminopep-P_CS"/>
</dbReference>
<dbReference type="AlphaFoldDB" id="A0A5C6A0T3"/>
<dbReference type="GO" id="GO:0004177">
    <property type="term" value="F:aminopeptidase activity"/>
    <property type="evidence" value="ECO:0007669"/>
    <property type="project" value="UniProtKB-KW"/>
</dbReference>
<feature type="domain" description="Peptidase M24" evidence="6">
    <location>
        <begin position="165"/>
        <end position="388"/>
    </location>
</feature>
<keyword evidence="8" id="KW-1185">Reference proteome</keyword>
<dbReference type="GO" id="GO:0008237">
    <property type="term" value="F:metallopeptidase activity"/>
    <property type="evidence" value="ECO:0007669"/>
    <property type="project" value="UniProtKB-KW"/>
</dbReference>
<keyword evidence="1" id="KW-0645">Protease</keyword>
<evidence type="ECO:0000259" key="6">
    <source>
        <dbReference type="Pfam" id="PF00557"/>
    </source>
</evidence>
<evidence type="ECO:0000256" key="3">
    <source>
        <dbReference type="ARBA" id="ARBA00022801"/>
    </source>
</evidence>
<keyword evidence="4" id="KW-0482">Metalloprotease</keyword>
<dbReference type="EC" id="3.4.11.9" evidence="7"/>
<dbReference type="SUPFAM" id="SSF55920">
    <property type="entry name" value="Creatinase/aminopeptidase"/>
    <property type="match status" value="1"/>
</dbReference>
<dbReference type="GO" id="GO:0046872">
    <property type="term" value="F:metal ion binding"/>
    <property type="evidence" value="ECO:0007669"/>
    <property type="project" value="UniProtKB-KW"/>
</dbReference>
<reference evidence="7 8" key="1">
    <citation type="submission" date="2019-02" db="EMBL/GenBank/DDBJ databases">
        <title>Deep-cultivation of Planctomycetes and their phenomic and genomic characterization uncovers novel biology.</title>
        <authorList>
            <person name="Wiegand S."/>
            <person name="Jogler M."/>
            <person name="Boedeker C."/>
            <person name="Pinto D."/>
            <person name="Vollmers J."/>
            <person name="Rivas-Marin E."/>
            <person name="Kohn T."/>
            <person name="Peeters S.H."/>
            <person name="Heuer A."/>
            <person name="Rast P."/>
            <person name="Oberbeckmann S."/>
            <person name="Bunk B."/>
            <person name="Jeske O."/>
            <person name="Meyerdierks A."/>
            <person name="Storesund J.E."/>
            <person name="Kallscheuer N."/>
            <person name="Luecker S."/>
            <person name="Lage O.M."/>
            <person name="Pohl T."/>
            <person name="Merkel B.J."/>
            <person name="Hornburger P."/>
            <person name="Mueller R.-W."/>
            <person name="Bruemmer F."/>
            <person name="Labrenz M."/>
            <person name="Spormann A.M."/>
            <person name="Op Den Camp H."/>
            <person name="Overmann J."/>
            <person name="Amann R."/>
            <person name="Jetten M.S.M."/>
            <person name="Mascher T."/>
            <person name="Medema M.H."/>
            <person name="Devos D.P."/>
            <person name="Kaster A.-K."/>
            <person name="Ovreas L."/>
            <person name="Rohde M."/>
            <person name="Galperin M.Y."/>
            <person name="Jogler C."/>
        </authorList>
    </citation>
    <scope>NUCLEOTIDE SEQUENCE [LARGE SCALE GENOMIC DNA]</scope>
    <source>
        <strain evidence="7 8">Pla100</strain>
    </source>
</reference>
<dbReference type="Pfam" id="PF00557">
    <property type="entry name" value="Peptidase_M24"/>
    <property type="match status" value="1"/>
</dbReference>
<evidence type="ECO:0000256" key="1">
    <source>
        <dbReference type="ARBA" id="ARBA00022670"/>
    </source>
</evidence>
<evidence type="ECO:0000313" key="7">
    <source>
        <dbReference type="EMBL" id="TWT93005.1"/>
    </source>
</evidence>
<comment type="similarity">
    <text evidence="5">Belongs to the peptidase M24B family.</text>
</comment>
<evidence type="ECO:0000256" key="4">
    <source>
        <dbReference type="ARBA" id="ARBA00023049"/>
    </source>
</evidence>
<evidence type="ECO:0000313" key="8">
    <source>
        <dbReference type="Proteomes" id="UP000316213"/>
    </source>
</evidence>
<keyword evidence="3 7" id="KW-0378">Hydrolase</keyword>
<sequence length="404" mass="43662">MIPPALILVDSDQTSTSPSSSATATLFAGLADRNANLFRRLGLPLGDPAAWLELPSGRVVRIVRDLEMDRARARAHEMSANPGAVHCPADFKPEDGELSSDRETAVAQSIAVLMKQEGVTNVIGDRSLPLIYVYQLAEVGIRVQYDAALGVIDRRPKSASEIEALAHAQHVTEQVMFEVCHRIATATVDDDGQLFQDGGLLTSERLVNYARRGFMERGFTMSHGAIVACPPHSADCHHAGTGPLYSGVPIIVDLFPRDELTRYHGDCTRTVVHGTPSDEVIRMHAAVVKAKAAAEAELYPGRTAEAVHLASDRELIAAGYQSHRGQLTEAPSIQHGTGHGIGLEIHEPILLDFGGEAMLEGEVFTVEPGLYGKRDGGVRVEDMLVVTQNGPRNLNQLPQGLNWE</sequence>
<dbReference type="CDD" id="cd01066">
    <property type="entry name" value="APP_MetAP"/>
    <property type="match status" value="1"/>
</dbReference>
<dbReference type="Gene3D" id="3.90.230.10">
    <property type="entry name" value="Creatinase/methionine aminopeptidase superfamily"/>
    <property type="match status" value="1"/>
</dbReference>
<dbReference type="EMBL" id="SJPM01000010">
    <property type="protein sequence ID" value="TWT93005.1"/>
    <property type="molecule type" value="Genomic_DNA"/>
</dbReference>
<dbReference type="InterPro" id="IPR036005">
    <property type="entry name" value="Creatinase/aminopeptidase-like"/>
</dbReference>
<keyword evidence="7" id="KW-0031">Aminopeptidase</keyword>
<evidence type="ECO:0000256" key="5">
    <source>
        <dbReference type="RuleBase" id="RU000590"/>
    </source>
</evidence>
<dbReference type="PANTHER" id="PTHR46112:SF3">
    <property type="entry name" value="AMINOPEPTIDASE YPDF"/>
    <property type="match status" value="1"/>
</dbReference>